<dbReference type="GO" id="GO:0015562">
    <property type="term" value="F:efflux transmembrane transporter activity"/>
    <property type="evidence" value="ECO:0007669"/>
    <property type="project" value="InterPro"/>
</dbReference>
<dbReference type="InterPro" id="IPR003423">
    <property type="entry name" value="OMP_efflux"/>
</dbReference>
<keyword evidence="2" id="KW-0564">Palmitate</keyword>
<dbReference type="RefSeq" id="WP_060348660.1">
    <property type="nucleotide sequence ID" value="NZ_LPLZ01000081.1"/>
</dbReference>
<sequence length="450" mass="49645">MLAISIVLAGCGDFTRSIYQRPDLDVPAQWHTTLPAISQSLVKQEAWWHGFNDPVLDMLVDKALRTNNDLAAAALKLRNARLNAALTRTNLSPNTAISGSRSDARNLTQGGDTQRSSSTAMTVNYELDLWGRLARLREASEWEAQATEYDRRAVVLSLIERTATAYWQIAELNSEVRTTRESVLSAKDTLRLIRAQQDVGKASEFEVAQVQTVLESLKADLSQITKQLEASRNDLAIVFDQAPSHREPELEALPIQAMPPLPAVMPASVLSQRPDLMAAEARLRETLANADATRVSFYPTLSLFSSTVSTGIGLADILKNPIGTLGATLSLPFVQFNSADLVIRSSRTSFDLAVSNFKQTFYKALSDVETALAACANAEREVTARRDSLDAARRAESLARLRYRAASTTLTEWLTLQQARQTSEIQLEQAVYNRYVSQLTLYLAIGGDPW</sequence>
<accession>A0A119VDD6</accession>
<keyword evidence="2" id="KW-1134">Transmembrane beta strand</keyword>
<dbReference type="GO" id="GO:0005886">
    <property type="term" value="C:plasma membrane"/>
    <property type="evidence" value="ECO:0007669"/>
    <property type="project" value="UniProtKB-SubCell"/>
</dbReference>
<keyword evidence="2" id="KW-0812">Transmembrane</keyword>
<dbReference type="Pfam" id="PF02321">
    <property type="entry name" value="OEP"/>
    <property type="match status" value="2"/>
</dbReference>
<proteinExistence type="inferred from homology"/>
<comment type="similarity">
    <text evidence="1 2">Belongs to the outer membrane factor (OMF) (TC 1.B.17) family.</text>
</comment>
<dbReference type="Gene3D" id="2.20.200.10">
    <property type="entry name" value="Outer membrane efflux proteins (OEP)"/>
    <property type="match status" value="1"/>
</dbReference>
<feature type="region of interest" description="Disordered" evidence="4">
    <location>
        <begin position="93"/>
        <end position="118"/>
    </location>
</feature>
<dbReference type="SUPFAM" id="SSF56954">
    <property type="entry name" value="Outer membrane efflux proteins (OEP)"/>
    <property type="match status" value="1"/>
</dbReference>
<keyword evidence="2" id="KW-0449">Lipoprotein</keyword>
<evidence type="ECO:0000313" key="6">
    <source>
        <dbReference type="Proteomes" id="UP000068016"/>
    </source>
</evidence>
<dbReference type="PANTHER" id="PTHR30203:SF32">
    <property type="entry name" value="CATION EFFLUX SYSTEM PROTEIN CUSC"/>
    <property type="match status" value="1"/>
</dbReference>
<protein>
    <recommendedName>
        <fullName evidence="7">RND transporter</fullName>
    </recommendedName>
</protein>
<dbReference type="AlphaFoldDB" id="A0A119VDD6"/>
<dbReference type="Proteomes" id="UP000068016">
    <property type="component" value="Unassembled WGS sequence"/>
</dbReference>
<comment type="caution">
    <text evidence="5">The sequence shown here is derived from an EMBL/GenBank/DDBJ whole genome shotgun (WGS) entry which is preliminary data.</text>
</comment>
<evidence type="ECO:0000256" key="4">
    <source>
        <dbReference type="SAM" id="MobiDB-lite"/>
    </source>
</evidence>
<reference evidence="5 6" key="1">
    <citation type="submission" date="2015-11" db="EMBL/GenBank/DDBJ databases">
        <title>Expanding the genomic diversity of Burkholderia species for the development of highly accurate diagnostics.</title>
        <authorList>
            <person name="Sahl J."/>
            <person name="Keim P."/>
            <person name="Wagner D."/>
        </authorList>
    </citation>
    <scope>NUCLEOTIDE SEQUENCE [LARGE SCALE GENOMIC DNA]</scope>
    <source>
        <strain evidence="5 6">MSMB793WGS</strain>
    </source>
</reference>
<gene>
    <name evidence="5" type="ORF">WT83_28945</name>
</gene>
<evidence type="ECO:0000256" key="3">
    <source>
        <dbReference type="SAM" id="Coils"/>
    </source>
</evidence>
<dbReference type="NCBIfam" id="TIGR01845">
    <property type="entry name" value="outer_NodT"/>
    <property type="match status" value="1"/>
</dbReference>
<keyword evidence="2" id="KW-0472">Membrane</keyword>
<evidence type="ECO:0000256" key="1">
    <source>
        <dbReference type="ARBA" id="ARBA00007613"/>
    </source>
</evidence>
<dbReference type="InterPro" id="IPR010131">
    <property type="entry name" value="MdtP/NodT-like"/>
</dbReference>
<evidence type="ECO:0008006" key="7">
    <source>
        <dbReference type="Google" id="ProtNLM"/>
    </source>
</evidence>
<organism evidence="5 6">
    <name type="scientific">Burkholderia territorii</name>
    <dbReference type="NCBI Taxonomy" id="1503055"/>
    <lineage>
        <taxon>Bacteria</taxon>
        <taxon>Pseudomonadati</taxon>
        <taxon>Pseudomonadota</taxon>
        <taxon>Betaproteobacteria</taxon>
        <taxon>Burkholderiales</taxon>
        <taxon>Burkholderiaceae</taxon>
        <taxon>Burkholderia</taxon>
        <taxon>Burkholderia cepacia complex</taxon>
    </lineage>
</organism>
<comment type="subcellular location">
    <subcellularLocation>
        <location evidence="2">Cell membrane</location>
        <topology evidence="2">Lipid-anchor</topology>
    </subcellularLocation>
</comment>
<dbReference type="PANTHER" id="PTHR30203">
    <property type="entry name" value="OUTER MEMBRANE CATION EFFLUX PROTEIN"/>
    <property type="match status" value="1"/>
</dbReference>
<evidence type="ECO:0000256" key="2">
    <source>
        <dbReference type="RuleBase" id="RU362097"/>
    </source>
</evidence>
<feature type="coiled-coil region" evidence="3">
    <location>
        <begin position="207"/>
        <end position="234"/>
    </location>
</feature>
<dbReference type="Gene3D" id="1.20.1600.10">
    <property type="entry name" value="Outer membrane efflux proteins (OEP)"/>
    <property type="match status" value="1"/>
</dbReference>
<keyword evidence="3" id="KW-0175">Coiled coil</keyword>
<name>A0A119VDD6_9BURK</name>
<evidence type="ECO:0000313" key="5">
    <source>
        <dbReference type="EMBL" id="KWN05594.1"/>
    </source>
</evidence>
<dbReference type="EMBL" id="LPLZ01000081">
    <property type="protein sequence ID" value="KWN05594.1"/>
    <property type="molecule type" value="Genomic_DNA"/>
</dbReference>